<dbReference type="EMBL" id="LXQA010263025">
    <property type="protein sequence ID" value="MCI39048.1"/>
    <property type="molecule type" value="Genomic_DNA"/>
</dbReference>
<feature type="non-terminal residue" evidence="1">
    <location>
        <position position="1"/>
    </location>
</feature>
<keyword evidence="2" id="KW-1185">Reference proteome</keyword>
<organism evidence="1 2">
    <name type="scientific">Trifolium medium</name>
    <dbReference type="NCBI Taxonomy" id="97028"/>
    <lineage>
        <taxon>Eukaryota</taxon>
        <taxon>Viridiplantae</taxon>
        <taxon>Streptophyta</taxon>
        <taxon>Embryophyta</taxon>
        <taxon>Tracheophyta</taxon>
        <taxon>Spermatophyta</taxon>
        <taxon>Magnoliopsida</taxon>
        <taxon>eudicotyledons</taxon>
        <taxon>Gunneridae</taxon>
        <taxon>Pentapetalae</taxon>
        <taxon>rosids</taxon>
        <taxon>fabids</taxon>
        <taxon>Fabales</taxon>
        <taxon>Fabaceae</taxon>
        <taxon>Papilionoideae</taxon>
        <taxon>50 kb inversion clade</taxon>
        <taxon>NPAAA clade</taxon>
        <taxon>Hologalegina</taxon>
        <taxon>IRL clade</taxon>
        <taxon>Trifolieae</taxon>
        <taxon>Trifolium</taxon>
    </lineage>
</organism>
<evidence type="ECO:0000313" key="1">
    <source>
        <dbReference type="EMBL" id="MCI39048.1"/>
    </source>
</evidence>
<sequence>ETSSARYILQQYIAASGGLKLQNSIDAYAMGKVRMIASEFENAKKVTCNWNSSAESG</sequence>
<accession>A0A392RQW5</accession>
<dbReference type="PANTHER" id="PTHR31300">
    <property type="entry name" value="LIPASE"/>
    <property type="match status" value="1"/>
</dbReference>
<dbReference type="Proteomes" id="UP000265520">
    <property type="component" value="Unassembled WGS sequence"/>
</dbReference>
<protein>
    <submittedName>
        <fullName evidence="1">Uncharacterized protein</fullName>
    </submittedName>
</protein>
<proteinExistence type="predicted"/>
<evidence type="ECO:0000313" key="2">
    <source>
        <dbReference type="Proteomes" id="UP000265520"/>
    </source>
</evidence>
<name>A0A392RQW5_9FABA</name>
<dbReference type="InterPro" id="IPR006873">
    <property type="entry name" value="DUF620"/>
</dbReference>
<reference evidence="1 2" key="1">
    <citation type="journal article" date="2018" name="Front. Plant Sci.">
        <title>Red Clover (Trifolium pratense) and Zigzag Clover (T. medium) - A Picture of Genomic Similarities and Differences.</title>
        <authorList>
            <person name="Dluhosova J."/>
            <person name="Istvanek J."/>
            <person name="Nedelnik J."/>
            <person name="Repkova J."/>
        </authorList>
    </citation>
    <scope>NUCLEOTIDE SEQUENCE [LARGE SCALE GENOMIC DNA]</scope>
    <source>
        <strain evidence="2">cv. 10/8</strain>
        <tissue evidence="1">Leaf</tissue>
    </source>
</reference>
<dbReference type="AlphaFoldDB" id="A0A392RQW5"/>
<dbReference type="PANTHER" id="PTHR31300:SF31">
    <property type="entry name" value="PUTATIVE (DUF620)-RELATED"/>
    <property type="match status" value="1"/>
</dbReference>
<comment type="caution">
    <text evidence="1">The sequence shown here is derived from an EMBL/GenBank/DDBJ whole genome shotgun (WGS) entry which is preliminary data.</text>
</comment>